<dbReference type="EMBL" id="JACLCP010000004">
    <property type="protein sequence ID" value="MBC2846064.1"/>
    <property type="molecule type" value="Genomic_DNA"/>
</dbReference>
<proteinExistence type="predicted"/>
<keyword evidence="1" id="KW-0732">Signal</keyword>
<dbReference type="InterPro" id="IPR036378">
    <property type="entry name" value="FAS1_dom_sf"/>
</dbReference>
<feature type="domain" description="FAS1" evidence="2">
    <location>
        <begin position="306"/>
        <end position="458"/>
    </location>
</feature>
<dbReference type="Gene3D" id="2.30.180.10">
    <property type="entry name" value="FAS1 domain"/>
    <property type="match status" value="2"/>
</dbReference>
<sequence>MKIISKNFKLLAVFLLVLGITGCSDDDDGNPQPTVCTADAGTLTATASSVSLSGGTATISATANGDIVIPANYDVTYVLTSGTNLVIEDAGANPSFTVDEAGLYTIHTLVAETSDNTDANFLDLSVINFGTTTGGDVLGLVTSNNLCASLDVTGAPVQVTFTVVDLAIDAGFTSLAAALTATDLVSVLQGDGPFTVFAPTNDAFTALLNATGLDLNNLSADEEALVTNILLNHVIVGSNITSSDLVSLGSGYVNTGATGPNDANLSLYFDTSNGVVLNGQSNVDTNNVDLMATNGIVHVVNEVIDLPTIATFATTNPALSTLVAALQYADTGTPTVPYIATVSDVAAGPFTVFAPVDDAFLDGTNGILAELGLSGFGEGTGELNAATTDAVLLMHIVSGNIQSSELPNGTVGTLGGDITADNTNFTLTDANSRVSNIVTSLVDIQAVNGVVHVIDKVILPAQ</sequence>
<dbReference type="PROSITE" id="PS51257">
    <property type="entry name" value="PROKAR_LIPOPROTEIN"/>
    <property type="match status" value="1"/>
</dbReference>
<dbReference type="Proteomes" id="UP000533900">
    <property type="component" value="Unassembled WGS sequence"/>
</dbReference>
<dbReference type="PANTHER" id="PTHR10900">
    <property type="entry name" value="PERIOSTIN-RELATED"/>
    <property type="match status" value="1"/>
</dbReference>
<protein>
    <submittedName>
        <fullName evidence="3">Fasciclin domain-containing protein</fullName>
    </submittedName>
</protein>
<gene>
    <name evidence="3" type="ORF">H7F21_13235</name>
</gene>
<dbReference type="RefSeq" id="WP_185789779.1">
    <property type="nucleotide sequence ID" value="NZ_JACLCP010000004.1"/>
</dbReference>
<dbReference type="InterPro" id="IPR050904">
    <property type="entry name" value="Adhesion/Biosynth-related"/>
</dbReference>
<name>A0A842IVT8_9FLAO</name>
<feature type="signal peptide" evidence="1">
    <location>
        <begin position="1"/>
        <end position="25"/>
    </location>
</feature>
<feature type="domain" description="FAS1" evidence="2">
    <location>
        <begin position="159"/>
        <end position="304"/>
    </location>
</feature>
<organism evidence="3 4">
    <name type="scientific">Winogradskyella flava</name>
    <dbReference type="NCBI Taxonomy" id="1884876"/>
    <lineage>
        <taxon>Bacteria</taxon>
        <taxon>Pseudomonadati</taxon>
        <taxon>Bacteroidota</taxon>
        <taxon>Flavobacteriia</taxon>
        <taxon>Flavobacteriales</taxon>
        <taxon>Flavobacteriaceae</taxon>
        <taxon>Winogradskyella</taxon>
    </lineage>
</organism>
<dbReference type="InterPro" id="IPR000782">
    <property type="entry name" value="FAS1_domain"/>
</dbReference>
<keyword evidence="4" id="KW-1185">Reference proteome</keyword>
<dbReference type="Pfam" id="PF02469">
    <property type="entry name" value="Fasciclin"/>
    <property type="match status" value="2"/>
</dbReference>
<dbReference type="GO" id="GO:0005615">
    <property type="term" value="C:extracellular space"/>
    <property type="evidence" value="ECO:0007669"/>
    <property type="project" value="TreeGrafter"/>
</dbReference>
<evidence type="ECO:0000313" key="3">
    <source>
        <dbReference type="EMBL" id="MBC2846064.1"/>
    </source>
</evidence>
<dbReference type="PROSITE" id="PS50213">
    <property type="entry name" value="FAS1"/>
    <property type="match status" value="2"/>
</dbReference>
<reference evidence="3" key="1">
    <citation type="submission" date="2020-08" db="EMBL/GenBank/DDBJ databases">
        <title>Winogradskyella ouciana sp. nov., isolated from the hadal seawater of the Mariana Trench.</title>
        <authorList>
            <person name="He X."/>
        </authorList>
    </citation>
    <scope>NUCLEOTIDE SEQUENCE [LARGE SCALE GENOMIC DNA]</scope>
    <source>
        <strain evidence="3">KCTC 52348</strain>
    </source>
</reference>
<evidence type="ECO:0000313" key="4">
    <source>
        <dbReference type="Proteomes" id="UP000533900"/>
    </source>
</evidence>
<accession>A0A842IVT8</accession>
<dbReference type="PANTHER" id="PTHR10900:SF77">
    <property type="entry name" value="FI19380P1"/>
    <property type="match status" value="1"/>
</dbReference>
<feature type="chain" id="PRO_5032348867" evidence="1">
    <location>
        <begin position="26"/>
        <end position="462"/>
    </location>
</feature>
<evidence type="ECO:0000256" key="1">
    <source>
        <dbReference type="SAM" id="SignalP"/>
    </source>
</evidence>
<dbReference type="AlphaFoldDB" id="A0A842IVT8"/>
<dbReference type="SMART" id="SM00554">
    <property type="entry name" value="FAS1"/>
    <property type="match status" value="2"/>
</dbReference>
<dbReference type="SUPFAM" id="SSF82153">
    <property type="entry name" value="FAS1 domain"/>
    <property type="match status" value="2"/>
</dbReference>
<evidence type="ECO:0000259" key="2">
    <source>
        <dbReference type="PROSITE" id="PS50213"/>
    </source>
</evidence>
<comment type="caution">
    <text evidence="3">The sequence shown here is derived from an EMBL/GenBank/DDBJ whole genome shotgun (WGS) entry which is preliminary data.</text>
</comment>